<evidence type="ECO:0000313" key="2">
    <source>
        <dbReference type="EMBL" id="WMS86164.1"/>
    </source>
</evidence>
<dbReference type="RefSeq" id="WP_309201316.1">
    <property type="nucleotide sequence ID" value="NZ_CP133548.1"/>
</dbReference>
<dbReference type="SUPFAM" id="SSF52833">
    <property type="entry name" value="Thioredoxin-like"/>
    <property type="match status" value="1"/>
</dbReference>
<protein>
    <recommendedName>
        <fullName evidence="4">Thioredoxin-like fold domain-containing protein</fullName>
    </recommendedName>
</protein>
<dbReference type="KEGG" id="plei:Q9312_13140"/>
<feature type="signal peptide" evidence="1">
    <location>
        <begin position="1"/>
        <end position="20"/>
    </location>
</feature>
<evidence type="ECO:0000313" key="3">
    <source>
        <dbReference type="Proteomes" id="UP001239782"/>
    </source>
</evidence>
<accession>A0AA51RRJ8</accession>
<organism evidence="2 3">
    <name type="scientific">Pleionea litopenaei</name>
    <dbReference type="NCBI Taxonomy" id="3070815"/>
    <lineage>
        <taxon>Bacteria</taxon>
        <taxon>Pseudomonadati</taxon>
        <taxon>Pseudomonadota</taxon>
        <taxon>Gammaproteobacteria</taxon>
        <taxon>Oceanospirillales</taxon>
        <taxon>Pleioneaceae</taxon>
        <taxon>Pleionea</taxon>
    </lineage>
</organism>
<proteinExistence type="predicted"/>
<keyword evidence="1" id="KW-0732">Signal</keyword>
<evidence type="ECO:0008006" key="4">
    <source>
        <dbReference type="Google" id="ProtNLM"/>
    </source>
</evidence>
<evidence type="ECO:0000256" key="1">
    <source>
        <dbReference type="SAM" id="SignalP"/>
    </source>
</evidence>
<feature type="chain" id="PRO_5041301392" description="Thioredoxin-like fold domain-containing protein" evidence="1">
    <location>
        <begin position="21"/>
        <end position="199"/>
    </location>
</feature>
<reference evidence="2 3" key="1">
    <citation type="submission" date="2023-08" db="EMBL/GenBank/DDBJ databases">
        <title>Pleionea litopenaei sp. nov., isolated from stomach of juvenile Litopenaeus vannamei.</title>
        <authorList>
            <person name="Rho A.M."/>
            <person name="Hwang C.Y."/>
        </authorList>
    </citation>
    <scope>NUCLEOTIDE SEQUENCE [LARGE SCALE GENOMIC DNA]</scope>
    <source>
        <strain evidence="2 3">HL-JVS1</strain>
    </source>
</reference>
<name>A0AA51RRJ8_9GAMM</name>
<gene>
    <name evidence="2" type="ORF">Q9312_13140</name>
</gene>
<sequence>MKLSSFVLFAVFTTVFSISAEEAVVPAKSKIQPRSLEAPLVENETTKVVCWYRSRACGAIIHSLDQAGMTVTLWPAIFRQAWQRDAKLMLIANKLNFSAEQHLAIMQQLNTATPSLEKPEDYIELLISMYPELDQAELEQVVYDTSLAKQLKGYQKQIQDYAITQVPTIIYKGQLIIDAEQLQTPQQLIDWLNQQSLSE</sequence>
<dbReference type="Gene3D" id="3.40.30.10">
    <property type="entry name" value="Glutaredoxin"/>
    <property type="match status" value="1"/>
</dbReference>
<keyword evidence="3" id="KW-1185">Reference proteome</keyword>
<dbReference type="AlphaFoldDB" id="A0AA51RRJ8"/>
<dbReference type="InterPro" id="IPR036249">
    <property type="entry name" value="Thioredoxin-like_sf"/>
</dbReference>
<dbReference type="Proteomes" id="UP001239782">
    <property type="component" value="Chromosome"/>
</dbReference>
<dbReference type="EMBL" id="CP133548">
    <property type="protein sequence ID" value="WMS86164.1"/>
    <property type="molecule type" value="Genomic_DNA"/>
</dbReference>